<evidence type="ECO:0000256" key="1">
    <source>
        <dbReference type="SAM" id="Phobius"/>
    </source>
</evidence>
<reference evidence="2 3" key="1">
    <citation type="submission" date="2021-11" db="EMBL/GenBank/DDBJ databases">
        <title>Genome sequence.</title>
        <authorList>
            <person name="Sun Q."/>
        </authorList>
    </citation>
    <scope>NUCLEOTIDE SEQUENCE [LARGE SCALE GENOMIC DNA]</scope>
    <source>
        <strain evidence="2 3">KCTC 12005</strain>
    </source>
</reference>
<dbReference type="Proteomes" id="UP001199260">
    <property type="component" value="Unassembled WGS sequence"/>
</dbReference>
<evidence type="ECO:0000313" key="3">
    <source>
        <dbReference type="Proteomes" id="UP001199260"/>
    </source>
</evidence>
<evidence type="ECO:0000313" key="2">
    <source>
        <dbReference type="EMBL" id="MCD2167614.1"/>
    </source>
</evidence>
<comment type="caution">
    <text evidence="2">The sequence shown here is derived from an EMBL/GenBank/DDBJ whole genome shotgun (WGS) entry which is preliminary data.</text>
</comment>
<dbReference type="AlphaFoldDB" id="A0AAW4Y383"/>
<dbReference type="RefSeq" id="WP_230779811.1">
    <property type="nucleotide sequence ID" value="NZ_JAJNCT010000030.1"/>
</dbReference>
<proteinExistence type="predicted"/>
<feature type="transmembrane region" description="Helical" evidence="1">
    <location>
        <begin position="35"/>
        <end position="54"/>
    </location>
</feature>
<name>A0AAW4Y383_9BURK</name>
<keyword evidence="1" id="KW-0472">Membrane</keyword>
<feature type="transmembrane region" description="Helical" evidence="1">
    <location>
        <begin position="124"/>
        <end position="143"/>
    </location>
</feature>
<organism evidence="2 3">
    <name type="scientific">Comamonas koreensis</name>
    <dbReference type="NCBI Taxonomy" id="160825"/>
    <lineage>
        <taxon>Bacteria</taxon>
        <taxon>Pseudomonadati</taxon>
        <taxon>Pseudomonadota</taxon>
        <taxon>Betaproteobacteria</taxon>
        <taxon>Burkholderiales</taxon>
        <taxon>Comamonadaceae</taxon>
        <taxon>Comamonas</taxon>
    </lineage>
</organism>
<gene>
    <name evidence="2" type="ORF">LPW39_21060</name>
</gene>
<keyword evidence="1" id="KW-0812">Transmembrane</keyword>
<sequence>MSRFSPDTWLDAVQLPFAMVQFGGNVYVEPIAPDFRPAAFIILAAIAIKVSFFGNRKKDTKNISLIFGGVHRPRAAWALIWASALALVLWIASSANGRYGLLAITLSPLAAIAALLIGTNSKRLRITVLLVIGMVQGLFLATADPDDTWSKLTTYKWDKEIHADLLPMPMISPWRDEANEKSVLVITSQTLTGMSTLYQVFGPKAHYMNLSYIGQFSHDSVERQHAKNLIDSSDVIYWSNAVEAKSFKRNEIQNIPGFSINAKASTIKKFGLVVPDDAKCKILPERMGAQLQICLANKVIAPDFESELSVPDQQLKYLKYLSEKCPRIFGDLSPLVSDDAGGVLANTHDGKYFIEILQDMSIYIRHRGNIDHRLISTGDQIEYVRKASCKDIIQPGAQYWR</sequence>
<dbReference type="EMBL" id="JAJNCT010000030">
    <property type="protein sequence ID" value="MCD2167614.1"/>
    <property type="molecule type" value="Genomic_DNA"/>
</dbReference>
<protein>
    <submittedName>
        <fullName evidence="2">YeeE/YedE family protein</fullName>
    </submittedName>
</protein>
<keyword evidence="1" id="KW-1133">Transmembrane helix</keyword>
<feature type="transmembrane region" description="Helical" evidence="1">
    <location>
        <begin position="99"/>
        <end position="117"/>
    </location>
</feature>
<accession>A0AAW4Y383</accession>
<feature type="transmembrane region" description="Helical" evidence="1">
    <location>
        <begin position="75"/>
        <end position="93"/>
    </location>
</feature>
<keyword evidence="3" id="KW-1185">Reference proteome</keyword>